<dbReference type="GO" id="GO:0003700">
    <property type="term" value="F:DNA-binding transcription factor activity"/>
    <property type="evidence" value="ECO:0007669"/>
    <property type="project" value="InterPro"/>
</dbReference>
<evidence type="ECO:0000313" key="4">
    <source>
        <dbReference type="Proteomes" id="UP000196239"/>
    </source>
</evidence>
<proteinExistence type="predicted"/>
<dbReference type="InterPro" id="IPR011991">
    <property type="entry name" value="ArsR-like_HTH"/>
</dbReference>
<protein>
    <submittedName>
        <fullName evidence="3">Transcriptional regulator, ArsR family</fullName>
    </submittedName>
</protein>
<dbReference type="KEGG" id="ndv:NDEV_1331"/>
<dbReference type="Pfam" id="PF01022">
    <property type="entry name" value="HTH_5"/>
    <property type="match status" value="1"/>
</dbReference>
<dbReference type="PANTHER" id="PTHR36216:SF1">
    <property type="entry name" value="HTH ARSR-TYPE DOMAIN-CONTAINING PROTEIN"/>
    <property type="match status" value="1"/>
</dbReference>
<feature type="domain" description="HVO-0163 N-terminal HTH" evidence="2">
    <location>
        <begin position="7"/>
        <end position="65"/>
    </location>
</feature>
<evidence type="ECO:0000259" key="2">
    <source>
        <dbReference type="Pfam" id="PF24266"/>
    </source>
</evidence>
<organism evidence="3 4">
    <name type="scientific">Nitrosotalea devaniterrae</name>
    <dbReference type="NCBI Taxonomy" id="1078905"/>
    <lineage>
        <taxon>Archaea</taxon>
        <taxon>Nitrososphaerota</taxon>
        <taxon>Nitrososphaeria</taxon>
        <taxon>Nitrosotaleales</taxon>
        <taxon>Nitrosotaleaceae</taxon>
        <taxon>Nitrosotalea</taxon>
    </lineage>
</organism>
<reference evidence="4" key="1">
    <citation type="submission" date="2015-10" db="EMBL/GenBank/DDBJ databases">
        <authorList>
            <person name="Lehtovirta-Morley L.E."/>
            <person name="Vieille C."/>
        </authorList>
    </citation>
    <scope>NUCLEOTIDE SEQUENCE [LARGE SCALE GENOMIC DNA]</scope>
</reference>
<dbReference type="AlphaFoldDB" id="A0A128A409"/>
<dbReference type="Proteomes" id="UP000196239">
    <property type="component" value="Chromosome 1"/>
</dbReference>
<dbReference type="CDD" id="cd00090">
    <property type="entry name" value="HTH_ARSR"/>
    <property type="match status" value="1"/>
</dbReference>
<dbReference type="Pfam" id="PF24266">
    <property type="entry name" value="HTH_HVO_0163_N"/>
    <property type="match status" value="1"/>
</dbReference>
<name>A0A128A409_9ARCH</name>
<keyword evidence="4" id="KW-1185">Reference proteome</keyword>
<dbReference type="SUPFAM" id="SSF46785">
    <property type="entry name" value="Winged helix' DNA-binding domain"/>
    <property type="match status" value="2"/>
</dbReference>
<dbReference type="InterPro" id="IPR036388">
    <property type="entry name" value="WH-like_DNA-bd_sf"/>
</dbReference>
<dbReference type="InterPro" id="IPR056504">
    <property type="entry name" value="HTH_HVO_0163_N"/>
</dbReference>
<dbReference type="Gene3D" id="1.10.10.10">
    <property type="entry name" value="Winged helix-like DNA-binding domain superfamily/Winged helix DNA-binding domain"/>
    <property type="match status" value="2"/>
</dbReference>
<dbReference type="InterPro" id="IPR036390">
    <property type="entry name" value="WH_DNA-bd_sf"/>
</dbReference>
<feature type="domain" description="HTH arsR-type" evidence="1">
    <location>
        <begin position="78"/>
        <end position="123"/>
    </location>
</feature>
<evidence type="ECO:0000313" key="3">
    <source>
        <dbReference type="EMBL" id="CUR52096.1"/>
    </source>
</evidence>
<dbReference type="InterPro" id="IPR001845">
    <property type="entry name" value="HTH_ArsR_DNA-bd_dom"/>
</dbReference>
<dbReference type="PANTHER" id="PTHR36216">
    <property type="entry name" value="TRANSCRIPTIONAL REGULATOR, TRMB"/>
    <property type="match status" value="1"/>
</dbReference>
<sequence>MTMDRITEIISIIEKNPGIKFREIMRETGLKNGVMSYHARKLEETGSVKIERKSGETRFYPLFVTEEESILITSLRRDTQRYILLALLEGKPLAFNEIVNKVKKAPSTVSTFLAKLVDDKIVELKIVELKKIYFLKNVDMVREIIQRYNPVLLERTAYNFADTFSSL</sequence>
<evidence type="ECO:0000259" key="1">
    <source>
        <dbReference type="Pfam" id="PF01022"/>
    </source>
</evidence>
<accession>A0A128A409</accession>
<dbReference type="EMBL" id="LN890280">
    <property type="protein sequence ID" value="CUR52096.1"/>
    <property type="molecule type" value="Genomic_DNA"/>
</dbReference>
<gene>
    <name evidence="3" type="ORF">NDEV_1331</name>
</gene>